<accession>A0A1V9XEJ0</accession>
<dbReference type="STRING" id="418985.A0A1V9XEJ0"/>
<dbReference type="InterPro" id="IPR018957">
    <property type="entry name" value="Znf_C3HC4_RING-type"/>
</dbReference>
<dbReference type="Proteomes" id="UP000192247">
    <property type="component" value="Unassembled WGS sequence"/>
</dbReference>
<keyword evidence="4" id="KW-0808">Transferase</keyword>
<evidence type="ECO:0000259" key="14">
    <source>
        <dbReference type="PROSITE" id="PS51873"/>
    </source>
</evidence>
<keyword evidence="12" id="KW-0812">Transmembrane</keyword>
<evidence type="ECO:0000256" key="7">
    <source>
        <dbReference type="ARBA" id="ARBA00022771"/>
    </source>
</evidence>
<dbReference type="GO" id="GO:0016567">
    <property type="term" value="P:protein ubiquitination"/>
    <property type="evidence" value="ECO:0007669"/>
    <property type="project" value="InterPro"/>
</dbReference>
<dbReference type="CDD" id="cd20355">
    <property type="entry name" value="Rcat_RBR_RNF19"/>
    <property type="match status" value="1"/>
</dbReference>
<feature type="compositionally biased region" description="Polar residues" evidence="11">
    <location>
        <begin position="18"/>
        <end position="28"/>
    </location>
</feature>
<comment type="pathway">
    <text evidence="2">Protein modification; protein ubiquitination.</text>
</comment>
<dbReference type="CDD" id="cd20338">
    <property type="entry name" value="BRcat_RBR_RNF19"/>
    <property type="match status" value="1"/>
</dbReference>
<dbReference type="Pfam" id="PF22191">
    <property type="entry name" value="IBR_1"/>
    <property type="match status" value="1"/>
</dbReference>
<keyword evidence="9" id="KW-0862">Zinc</keyword>
<organism evidence="15 16">
    <name type="scientific">Tropilaelaps mercedesae</name>
    <dbReference type="NCBI Taxonomy" id="418985"/>
    <lineage>
        <taxon>Eukaryota</taxon>
        <taxon>Metazoa</taxon>
        <taxon>Ecdysozoa</taxon>
        <taxon>Arthropoda</taxon>
        <taxon>Chelicerata</taxon>
        <taxon>Arachnida</taxon>
        <taxon>Acari</taxon>
        <taxon>Parasitiformes</taxon>
        <taxon>Mesostigmata</taxon>
        <taxon>Gamasina</taxon>
        <taxon>Dermanyssoidea</taxon>
        <taxon>Laelapidae</taxon>
        <taxon>Tropilaelaps</taxon>
    </lineage>
</organism>
<dbReference type="PROSITE" id="PS50089">
    <property type="entry name" value="ZF_RING_2"/>
    <property type="match status" value="1"/>
</dbReference>
<evidence type="ECO:0000313" key="15">
    <source>
        <dbReference type="EMBL" id="OQR71909.1"/>
    </source>
</evidence>
<dbReference type="FunFam" id="3.30.40.10:FF:000424">
    <property type="entry name" value="RBR-type E3 ubiquitin transferase"/>
    <property type="match status" value="1"/>
</dbReference>
<keyword evidence="5" id="KW-0479">Metal-binding</keyword>
<evidence type="ECO:0000313" key="16">
    <source>
        <dbReference type="Proteomes" id="UP000192247"/>
    </source>
</evidence>
<dbReference type="PROSITE" id="PS51873">
    <property type="entry name" value="TRIAD"/>
    <property type="match status" value="1"/>
</dbReference>
<evidence type="ECO:0000256" key="10">
    <source>
        <dbReference type="PROSITE-ProRule" id="PRU00175"/>
    </source>
</evidence>
<feature type="compositionally biased region" description="Basic and acidic residues" evidence="11">
    <location>
        <begin position="33"/>
        <end position="50"/>
    </location>
</feature>
<dbReference type="InParanoid" id="A0A1V9XEJ0"/>
<dbReference type="Gene3D" id="1.20.120.1750">
    <property type="match status" value="1"/>
</dbReference>
<dbReference type="InterPro" id="IPR001841">
    <property type="entry name" value="Znf_RING"/>
</dbReference>
<dbReference type="SMART" id="SM00184">
    <property type="entry name" value="RING"/>
    <property type="match status" value="1"/>
</dbReference>
<evidence type="ECO:0000259" key="13">
    <source>
        <dbReference type="PROSITE" id="PS50089"/>
    </source>
</evidence>
<gene>
    <name evidence="15" type="ORF">BIW11_01406</name>
</gene>
<feature type="transmembrane region" description="Helical" evidence="12">
    <location>
        <begin position="485"/>
        <end position="516"/>
    </location>
</feature>
<dbReference type="PANTHER" id="PTHR11685">
    <property type="entry name" value="RBR FAMILY RING FINGER AND IBR DOMAIN-CONTAINING"/>
    <property type="match status" value="1"/>
</dbReference>
<evidence type="ECO:0000256" key="11">
    <source>
        <dbReference type="SAM" id="MobiDB-lite"/>
    </source>
</evidence>
<evidence type="ECO:0000256" key="8">
    <source>
        <dbReference type="ARBA" id="ARBA00022786"/>
    </source>
</evidence>
<evidence type="ECO:0000256" key="3">
    <source>
        <dbReference type="ARBA" id="ARBA00012251"/>
    </source>
</evidence>
<dbReference type="InterPro" id="IPR002867">
    <property type="entry name" value="IBR_dom"/>
</dbReference>
<protein>
    <recommendedName>
        <fullName evidence="3">RBR-type E3 ubiquitin transferase</fullName>
        <ecNumber evidence="3">2.3.2.31</ecNumber>
    </recommendedName>
</protein>
<dbReference type="InterPro" id="IPR013083">
    <property type="entry name" value="Znf_RING/FYVE/PHD"/>
</dbReference>
<feature type="compositionally biased region" description="Low complexity" evidence="11">
    <location>
        <begin position="95"/>
        <end position="104"/>
    </location>
</feature>
<keyword evidence="12" id="KW-0472">Membrane</keyword>
<sequence>MTGSSGNRKSRFSLRSLFGSTPPATFTQFAARFVERQDASPETARQHSWDAESGTSGPGPDTALTGGQSLHGAGVVGGKGGVRERPAEGTYCHGQQQPLQTQTSQDGPTLECPLCLLEVDREFFPKLTLCNHKACWDCLRRYLRLEISEGRGNIACPACAENVHPNDIQSILNEDGTAMAKYEAFMLRRVLATDRDARWCPAPDCTFVVIANNCATCPKLKTVEVFRGPASSASPRKDLFRNEATRVWAGMRSRNGNGQKGISSQYPVDKNDANRRLYSLAESAYVIYSEHNQIVKHCLPSDRCQRPGCDTEFCYHCKQEWHPNITCDMARQQRQENGIGLLPPYSFASTSSGAGTSGGGGKLSGKEEMKTCPSCGTQIIKADDGSCNHMTCGICGKEFCWLCVKEITDLHYLSPSGCTFWGKKPWSRKKKILWQLGMLIGAPVGIALIAGIAIPGIIIGIPVFVGKKVYAKCRYKSGLKRNAAVSLGVLLSMAFSPVVAAIAIGIGVPILLAYVYGVVPLSLLRSGGCGVKASSSGVRLEFDEGPGLDEQPDDEREKALDAHREQASQERQARGSQCGLSHSASASSQQHNRRTSRTTISGLYASLGVGGERRELRTTPAAGS</sequence>
<name>A0A1V9XEJ0_9ACAR</name>
<evidence type="ECO:0000256" key="9">
    <source>
        <dbReference type="ARBA" id="ARBA00022833"/>
    </source>
</evidence>
<dbReference type="Pfam" id="PF00097">
    <property type="entry name" value="zf-C3HC4"/>
    <property type="match status" value="1"/>
</dbReference>
<dbReference type="GO" id="GO:0061630">
    <property type="term" value="F:ubiquitin protein ligase activity"/>
    <property type="evidence" value="ECO:0007669"/>
    <property type="project" value="UniProtKB-EC"/>
</dbReference>
<feature type="domain" description="RING-type" evidence="13">
    <location>
        <begin position="112"/>
        <end position="159"/>
    </location>
</feature>
<evidence type="ECO:0000256" key="12">
    <source>
        <dbReference type="SAM" id="Phobius"/>
    </source>
</evidence>
<dbReference type="EC" id="2.3.2.31" evidence="3"/>
<dbReference type="AlphaFoldDB" id="A0A1V9XEJ0"/>
<keyword evidence="8" id="KW-0833">Ubl conjugation pathway</keyword>
<dbReference type="OrthoDB" id="1431934at2759"/>
<feature type="compositionally biased region" description="Low complexity" evidence="11">
    <location>
        <begin position="581"/>
        <end position="590"/>
    </location>
</feature>
<dbReference type="InterPro" id="IPR031127">
    <property type="entry name" value="E3_UB_ligase_RBR"/>
</dbReference>
<feature type="compositionally biased region" description="Basic and acidic residues" evidence="11">
    <location>
        <begin position="555"/>
        <end position="573"/>
    </location>
</feature>
<dbReference type="SMART" id="SM00647">
    <property type="entry name" value="IBR"/>
    <property type="match status" value="2"/>
</dbReference>
<evidence type="ECO:0000256" key="1">
    <source>
        <dbReference type="ARBA" id="ARBA00001798"/>
    </source>
</evidence>
<keyword evidence="12" id="KW-1133">Transmembrane helix</keyword>
<evidence type="ECO:0000256" key="2">
    <source>
        <dbReference type="ARBA" id="ARBA00004906"/>
    </source>
</evidence>
<dbReference type="SUPFAM" id="SSF57850">
    <property type="entry name" value="RING/U-box"/>
    <property type="match status" value="3"/>
</dbReference>
<proteinExistence type="predicted"/>
<comment type="caution">
    <text evidence="15">The sequence shown here is derived from an EMBL/GenBank/DDBJ whole genome shotgun (WGS) entry which is preliminary data.</text>
</comment>
<feature type="transmembrane region" description="Helical" evidence="12">
    <location>
        <begin position="432"/>
        <end position="465"/>
    </location>
</feature>
<evidence type="ECO:0000256" key="6">
    <source>
        <dbReference type="ARBA" id="ARBA00022737"/>
    </source>
</evidence>
<feature type="region of interest" description="Disordered" evidence="11">
    <location>
        <begin position="1"/>
        <end position="104"/>
    </location>
</feature>
<comment type="catalytic activity">
    <reaction evidence="1">
        <text>[E2 ubiquitin-conjugating enzyme]-S-ubiquitinyl-L-cysteine + [acceptor protein]-L-lysine = [E2 ubiquitin-conjugating enzyme]-L-cysteine + [acceptor protein]-N(6)-ubiquitinyl-L-lysine.</text>
        <dbReference type="EC" id="2.3.2.31"/>
    </reaction>
</comment>
<feature type="domain" description="RING-type" evidence="14">
    <location>
        <begin position="108"/>
        <end position="422"/>
    </location>
</feature>
<evidence type="ECO:0000256" key="5">
    <source>
        <dbReference type="ARBA" id="ARBA00022723"/>
    </source>
</evidence>
<dbReference type="FunFam" id="1.20.120.1750:FF:000017">
    <property type="entry name" value="RBR-type E3 ubiquitin transferase"/>
    <property type="match status" value="1"/>
</dbReference>
<keyword evidence="6" id="KW-0677">Repeat</keyword>
<feature type="region of interest" description="Disordered" evidence="11">
    <location>
        <begin position="542"/>
        <end position="604"/>
    </location>
</feature>
<keyword evidence="7 10" id="KW-0863">Zinc-finger</keyword>
<keyword evidence="16" id="KW-1185">Reference proteome</keyword>
<dbReference type="GO" id="GO:0008270">
    <property type="term" value="F:zinc ion binding"/>
    <property type="evidence" value="ECO:0007669"/>
    <property type="project" value="UniProtKB-KW"/>
</dbReference>
<dbReference type="InterPro" id="IPR044066">
    <property type="entry name" value="TRIAD_supradom"/>
</dbReference>
<dbReference type="Gene3D" id="3.30.40.10">
    <property type="entry name" value="Zinc/RING finger domain, C3HC4 (zinc finger)"/>
    <property type="match status" value="1"/>
</dbReference>
<evidence type="ECO:0000256" key="4">
    <source>
        <dbReference type="ARBA" id="ARBA00022679"/>
    </source>
</evidence>
<reference evidence="15 16" key="1">
    <citation type="journal article" date="2017" name="Gigascience">
        <title>Draft genome of the honey bee ectoparasitic mite, Tropilaelaps mercedesae, is shaped by the parasitic life history.</title>
        <authorList>
            <person name="Dong X."/>
            <person name="Armstrong S.D."/>
            <person name="Xia D."/>
            <person name="Makepeace B.L."/>
            <person name="Darby A.C."/>
            <person name="Kadowaki T."/>
        </authorList>
    </citation>
    <scope>NUCLEOTIDE SEQUENCE [LARGE SCALE GENOMIC DNA]</scope>
    <source>
        <strain evidence="15">Wuxi-XJTLU</strain>
    </source>
</reference>
<feature type="compositionally biased region" description="Acidic residues" evidence="11">
    <location>
        <begin position="543"/>
        <end position="554"/>
    </location>
</feature>
<dbReference type="EMBL" id="MNPL01013153">
    <property type="protein sequence ID" value="OQR71909.1"/>
    <property type="molecule type" value="Genomic_DNA"/>
</dbReference>